<reference evidence="3" key="1">
    <citation type="submission" date="2020-05" db="EMBL/GenBank/DDBJ databases">
        <authorList>
            <person name="Chiriac C."/>
            <person name="Salcher M."/>
            <person name="Ghai R."/>
            <person name="Kavagutti S V."/>
        </authorList>
    </citation>
    <scope>NUCLEOTIDE SEQUENCE</scope>
</reference>
<evidence type="ECO:0000256" key="1">
    <source>
        <dbReference type="ARBA" id="ARBA00023027"/>
    </source>
</evidence>
<dbReference type="InterPro" id="IPR001509">
    <property type="entry name" value="Epimerase_deHydtase"/>
</dbReference>
<dbReference type="SUPFAM" id="SSF51735">
    <property type="entry name" value="NAD(P)-binding Rossmann-fold domains"/>
    <property type="match status" value="1"/>
</dbReference>
<protein>
    <submittedName>
        <fullName evidence="3">Unannotated protein</fullName>
    </submittedName>
</protein>
<organism evidence="3">
    <name type="scientific">freshwater metagenome</name>
    <dbReference type="NCBI Taxonomy" id="449393"/>
    <lineage>
        <taxon>unclassified sequences</taxon>
        <taxon>metagenomes</taxon>
        <taxon>ecological metagenomes</taxon>
    </lineage>
</organism>
<dbReference type="Pfam" id="PF01370">
    <property type="entry name" value="Epimerase"/>
    <property type="match status" value="1"/>
</dbReference>
<sequence>MQILVTGAAGFIGSALCQKLTNAGNSVFALDNFSDYYDTSLKHYRVKELLEPSRVEVVDLDICNKVEFSKFIKISKPDVVINLAAQAGVRLPLNQSYKYVDSNLVGFTNILTESVENKIRYFLYASSSSVYGDKAAIPYSETESNLHPTSFYGATKLANELLTPTLIKNSGTSARALRFFTVYGPWGRPDMAYFRMIANVISGSEFNFYGDGSIERDFTYIEDAVNSIIALMGELQNRGPGYSDVVNLGGGRPLSMNYLLETVGELTNKKVMFNRFETNSNDAKKTMSDSIYIQSLIGSKPKIKLEDGIAQTIKWAQRKDISEKLDNWVKSVK</sequence>
<keyword evidence="1" id="KW-0520">NAD</keyword>
<dbReference type="PANTHER" id="PTHR43574">
    <property type="entry name" value="EPIMERASE-RELATED"/>
    <property type="match status" value="1"/>
</dbReference>
<dbReference type="Gene3D" id="3.40.50.720">
    <property type="entry name" value="NAD(P)-binding Rossmann-like Domain"/>
    <property type="match status" value="1"/>
</dbReference>
<dbReference type="PRINTS" id="PR01713">
    <property type="entry name" value="NUCEPIMERASE"/>
</dbReference>
<dbReference type="InterPro" id="IPR036291">
    <property type="entry name" value="NAD(P)-bd_dom_sf"/>
</dbReference>
<accession>A0A6J7UA11</accession>
<name>A0A6J7UA11_9ZZZZ</name>
<feature type="domain" description="NAD-dependent epimerase/dehydratase" evidence="2">
    <location>
        <begin position="3"/>
        <end position="240"/>
    </location>
</feature>
<evidence type="ECO:0000313" key="3">
    <source>
        <dbReference type="EMBL" id="CAB5061427.1"/>
    </source>
</evidence>
<evidence type="ECO:0000259" key="2">
    <source>
        <dbReference type="Pfam" id="PF01370"/>
    </source>
</evidence>
<dbReference type="EMBL" id="CAFBQQ010000030">
    <property type="protein sequence ID" value="CAB5061427.1"/>
    <property type="molecule type" value="Genomic_DNA"/>
</dbReference>
<proteinExistence type="predicted"/>
<gene>
    <name evidence="3" type="ORF">UFOPK4358_00349</name>
</gene>
<dbReference type="AlphaFoldDB" id="A0A6J7UA11"/>